<evidence type="ECO:0000313" key="1">
    <source>
        <dbReference type="EMBL" id="EID75608.1"/>
    </source>
</evidence>
<proteinExistence type="predicted"/>
<dbReference type="Pfam" id="PF14026">
    <property type="entry name" value="SCO4226-like"/>
    <property type="match status" value="1"/>
</dbReference>
<dbReference type="OrthoDB" id="9800027at2"/>
<dbReference type="RefSeq" id="WP_008238180.1">
    <property type="nucleotide sequence ID" value="NZ_AJJU01000004.1"/>
</dbReference>
<evidence type="ECO:0008006" key="3">
    <source>
        <dbReference type="Google" id="ProtNLM"/>
    </source>
</evidence>
<protein>
    <recommendedName>
        <fullName evidence="3">DUF4242 domain-containing protein</fullName>
    </recommendedName>
</protein>
<keyword evidence="2" id="KW-1185">Reference proteome</keyword>
<dbReference type="Gene3D" id="3.30.70.3090">
    <property type="entry name" value="ORF SCO4226, nickel-binding ferredoxin-like monomer"/>
    <property type="match status" value="1"/>
</dbReference>
<dbReference type="EMBL" id="AJJU01000004">
    <property type="protein sequence ID" value="EID75608.1"/>
    <property type="molecule type" value="Genomic_DNA"/>
</dbReference>
<sequence>MKKYVVERNLPGIGASSKEDIAQAATTSCKAIQSMNHKVQWVDSFVSKDKTYCVYLAESEDAIKEHSKLSGFPADVISEVAMMIDPTTANL</sequence>
<accession>I0WGU2</accession>
<dbReference type="InterPro" id="IPR025336">
    <property type="entry name" value="SCO4226-like"/>
</dbReference>
<organism evidence="1 2">
    <name type="scientific">Imtechella halotolerans K1</name>
    <dbReference type="NCBI Taxonomy" id="946077"/>
    <lineage>
        <taxon>Bacteria</taxon>
        <taxon>Pseudomonadati</taxon>
        <taxon>Bacteroidota</taxon>
        <taxon>Flavobacteriia</taxon>
        <taxon>Flavobacteriales</taxon>
        <taxon>Flavobacteriaceae</taxon>
        <taxon>Imtechella</taxon>
    </lineage>
</organism>
<reference evidence="1 2" key="1">
    <citation type="journal article" date="2012" name="J. Bacteriol.">
        <title>Genome Sequence of the Halotolerant Bacterium Imtechella halotolerans K1T.</title>
        <authorList>
            <person name="Kumar S."/>
            <person name="Vikram S."/>
            <person name="Subramanian S."/>
            <person name="Raghava G.P."/>
            <person name="Pinnaka A.K."/>
        </authorList>
    </citation>
    <scope>NUCLEOTIDE SEQUENCE [LARGE SCALE GENOMIC DNA]</scope>
    <source>
        <strain evidence="1 2">K1</strain>
    </source>
</reference>
<evidence type="ECO:0000313" key="2">
    <source>
        <dbReference type="Proteomes" id="UP000005938"/>
    </source>
</evidence>
<dbReference type="Proteomes" id="UP000005938">
    <property type="component" value="Unassembled WGS sequence"/>
</dbReference>
<dbReference type="STRING" id="946077.W5A_05318"/>
<gene>
    <name evidence="1" type="ORF">W5A_05318</name>
</gene>
<dbReference type="eggNOG" id="ENOG5032RK9">
    <property type="taxonomic scope" value="Bacteria"/>
</dbReference>
<dbReference type="AlphaFoldDB" id="I0WGU2"/>
<comment type="caution">
    <text evidence="1">The sequence shown here is derived from an EMBL/GenBank/DDBJ whole genome shotgun (WGS) entry which is preliminary data.</text>
</comment>
<dbReference type="InterPro" id="IPR042557">
    <property type="entry name" value="SCO4226"/>
</dbReference>
<name>I0WGU2_9FLAO</name>